<organism evidence="2 3">
    <name type="scientific">Embleya hyalina</name>
    <dbReference type="NCBI Taxonomy" id="516124"/>
    <lineage>
        <taxon>Bacteria</taxon>
        <taxon>Bacillati</taxon>
        <taxon>Actinomycetota</taxon>
        <taxon>Actinomycetes</taxon>
        <taxon>Kitasatosporales</taxon>
        <taxon>Streptomycetaceae</taxon>
        <taxon>Embleya</taxon>
    </lineage>
</organism>
<dbReference type="EMBL" id="BIFH01000050">
    <property type="protein sequence ID" value="GCE01527.1"/>
    <property type="molecule type" value="Genomic_DNA"/>
</dbReference>
<gene>
    <name evidence="2" type="ORF">EHYA_09293</name>
</gene>
<reference evidence="2 3" key="1">
    <citation type="submission" date="2018-12" db="EMBL/GenBank/DDBJ databases">
        <title>Draft genome sequence of Embleya hyalina NBRC 13850T.</title>
        <authorList>
            <person name="Komaki H."/>
            <person name="Hosoyama A."/>
            <person name="Kimura A."/>
            <person name="Ichikawa N."/>
            <person name="Tamura T."/>
        </authorList>
    </citation>
    <scope>NUCLEOTIDE SEQUENCE [LARGE SCALE GENOMIC DNA]</scope>
    <source>
        <strain evidence="2 3">NBRC 13850</strain>
    </source>
</reference>
<comment type="caution">
    <text evidence="2">The sequence shown here is derived from an EMBL/GenBank/DDBJ whole genome shotgun (WGS) entry which is preliminary data.</text>
</comment>
<keyword evidence="3" id="KW-1185">Reference proteome</keyword>
<protein>
    <submittedName>
        <fullName evidence="2">Uncharacterized protein</fullName>
    </submittedName>
</protein>
<proteinExistence type="predicted"/>
<evidence type="ECO:0000313" key="2">
    <source>
        <dbReference type="EMBL" id="GCE01527.1"/>
    </source>
</evidence>
<feature type="region of interest" description="Disordered" evidence="1">
    <location>
        <begin position="1"/>
        <end position="21"/>
    </location>
</feature>
<dbReference type="AlphaFoldDB" id="A0A401Z3V5"/>
<evidence type="ECO:0000256" key="1">
    <source>
        <dbReference type="SAM" id="MobiDB-lite"/>
    </source>
</evidence>
<accession>A0A401Z3V5</accession>
<evidence type="ECO:0000313" key="3">
    <source>
        <dbReference type="Proteomes" id="UP000286931"/>
    </source>
</evidence>
<name>A0A401Z3V5_9ACTN</name>
<dbReference type="Proteomes" id="UP000286931">
    <property type="component" value="Unassembled WGS sequence"/>
</dbReference>
<sequence>MPTGLARLGGNDPSGPDVPGASPFDHTFYAIASDGDMADDVYISHAGTDVCVATAPGDGRGAGSFGLIHEFLHTNVMSFRVTSTGVVHRRVRPSTWVFRPGRPRSPVQD</sequence>